<organism evidence="2 3">
    <name type="scientific">Ditylenchus destructor</name>
    <dbReference type="NCBI Taxonomy" id="166010"/>
    <lineage>
        <taxon>Eukaryota</taxon>
        <taxon>Metazoa</taxon>
        <taxon>Ecdysozoa</taxon>
        <taxon>Nematoda</taxon>
        <taxon>Chromadorea</taxon>
        <taxon>Rhabditida</taxon>
        <taxon>Tylenchina</taxon>
        <taxon>Tylenchomorpha</taxon>
        <taxon>Sphaerularioidea</taxon>
        <taxon>Anguinidae</taxon>
        <taxon>Anguininae</taxon>
        <taxon>Ditylenchus</taxon>
    </lineage>
</organism>
<dbReference type="Proteomes" id="UP001201812">
    <property type="component" value="Unassembled WGS sequence"/>
</dbReference>
<sequence length="141" mass="15468">MASLLTSACVLMIVANIVAVLGRPQGPPSGGQFPGMPPELESVLPAETVTALKAIHTDPSLNFQQKQEQIDKMMVQLPVEILDKIPTPPGFDQLPEEVRNRIKSINRNKDKAWAEKQTELQQYVQSLPADQKALLMGPMQG</sequence>
<gene>
    <name evidence="2" type="ORF">DdX_09725</name>
</gene>
<keyword evidence="3" id="KW-1185">Reference proteome</keyword>
<name>A0AAD4N1Y5_9BILA</name>
<accession>A0AAD4N1Y5</accession>
<reference evidence="2" key="1">
    <citation type="submission" date="2022-01" db="EMBL/GenBank/DDBJ databases">
        <title>Genome Sequence Resource for Two Populations of Ditylenchus destructor, the Migratory Endoparasitic Phytonematode.</title>
        <authorList>
            <person name="Zhang H."/>
            <person name="Lin R."/>
            <person name="Xie B."/>
        </authorList>
    </citation>
    <scope>NUCLEOTIDE SEQUENCE</scope>
    <source>
        <strain evidence="2">BazhouSP</strain>
    </source>
</reference>
<feature type="signal peptide" evidence="1">
    <location>
        <begin position="1"/>
        <end position="22"/>
    </location>
</feature>
<dbReference type="AlphaFoldDB" id="A0AAD4N1Y5"/>
<protein>
    <submittedName>
        <fullName evidence="2">Uncharacterized protein</fullName>
    </submittedName>
</protein>
<evidence type="ECO:0000256" key="1">
    <source>
        <dbReference type="SAM" id="SignalP"/>
    </source>
</evidence>
<dbReference type="EMBL" id="JAKKPZ010000019">
    <property type="protein sequence ID" value="KAI1712181.1"/>
    <property type="molecule type" value="Genomic_DNA"/>
</dbReference>
<evidence type="ECO:0000313" key="2">
    <source>
        <dbReference type="EMBL" id="KAI1712181.1"/>
    </source>
</evidence>
<proteinExistence type="predicted"/>
<feature type="chain" id="PRO_5042173021" evidence="1">
    <location>
        <begin position="23"/>
        <end position="141"/>
    </location>
</feature>
<comment type="caution">
    <text evidence="2">The sequence shown here is derived from an EMBL/GenBank/DDBJ whole genome shotgun (WGS) entry which is preliminary data.</text>
</comment>
<keyword evidence="1" id="KW-0732">Signal</keyword>
<evidence type="ECO:0000313" key="3">
    <source>
        <dbReference type="Proteomes" id="UP001201812"/>
    </source>
</evidence>